<dbReference type="Gene3D" id="1.10.10.10">
    <property type="entry name" value="Winged helix-like DNA-binding domain superfamily/Winged helix DNA-binding domain"/>
    <property type="match status" value="1"/>
</dbReference>
<dbReference type="InterPro" id="IPR000944">
    <property type="entry name" value="Tscrpt_reg_Rrf2"/>
</dbReference>
<dbReference type="PANTHER" id="PTHR33221:SF15">
    <property type="entry name" value="HTH-TYPE TRANSCRIPTIONAL REGULATOR YWGB-RELATED"/>
    <property type="match status" value="1"/>
</dbReference>
<sequence length="144" mass="16432">MSALLSKTAEYGIRAVLYIALKQVQKKNLKRCLTTRDIAKDLKVPYHFLAKVIQKLVKAEIIHSKRGRDGGFILKKAPEKIKLFDIVVALEGEDLLKGCVLGLPNCSDKKPCPVHEYWKNIREEIKQMLSEKTLKELLNGEFKI</sequence>
<dbReference type="AlphaFoldDB" id="A0A656D5M9"/>
<dbReference type="PROSITE" id="PS51197">
    <property type="entry name" value="HTH_RRF2_2"/>
    <property type="match status" value="1"/>
</dbReference>
<protein>
    <submittedName>
        <fullName evidence="2">Transcriptional regulator, BadM/Rrf2 family</fullName>
    </submittedName>
</protein>
<dbReference type="SUPFAM" id="SSF46785">
    <property type="entry name" value="Winged helix' DNA-binding domain"/>
    <property type="match status" value="1"/>
</dbReference>
<evidence type="ECO:0000313" key="2">
    <source>
        <dbReference type="EMBL" id="CUT00373.1"/>
    </source>
</evidence>
<dbReference type="EMBL" id="CZVV01000015">
    <property type="protein sequence ID" value="CUS98228.1"/>
    <property type="molecule type" value="Genomic_DNA"/>
</dbReference>
<dbReference type="Pfam" id="PF02082">
    <property type="entry name" value="Rrf2"/>
    <property type="match status" value="1"/>
</dbReference>
<dbReference type="Proteomes" id="UP000243105">
    <property type="component" value="Unassembled WGS sequence"/>
</dbReference>
<dbReference type="EMBL" id="CZVU01000027">
    <property type="protein sequence ID" value="CUT00373.1"/>
    <property type="molecule type" value="Genomic_DNA"/>
</dbReference>
<keyword evidence="3" id="KW-1185">Reference proteome</keyword>
<evidence type="ECO:0000313" key="1">
    <source>
        <dbReference type="EMBL" id="CUS98228.1"/>
    </source>
</evidence>
<dbReference type="PANTHER" id="PTHR33221">
    <property type="entry name" value="WINGED HELIX-TURN-HELIX TRANSCRIPTIONAL REGULATOR, RRF2 FAMILY"/>
    <property type="match status" value="1"/>
</dbReference>
<organism evidence="2 3">
    <name type="scientific">Kryptobacter tengchongensis</name>
    <dbReference type="NCBI Taxonomy" id="1643429"/>
    <lineage>
        <taxon>Bacteria</taxon>
        <taxon>Pseudomonadati</taxon>
        <taxon>Candidatus Kryptoniota</taxon>
        <taxon>Candidatus Kryptobacter</taxon>
    </lineage>
</organism>
<proteinExistence type="predicted"/>
<dbReference type="OrthoDB" id="9808360at2"/>
<dbReference type="GO" id="GO:0003700">
    <property type="term" value="F:DNA-binding transcription factor activity"/>
    <property type="evidence" value="ECO:0007669"/>
    <property type="project" value="TreeGrafter"/>
</dbReference>
<gene>
    <name evidence="2" type="ORF">JGI24_00764</name>
    <name evidence="1" type="ORF">JGI25_00388</name>
</gene>
<name>A0A656D5M9_KRYT1</name>
<evidence type="ECO:0000313" key="3">
    <source>
        <dbReference type="Proteomes" id="UP000243065"/>
    </source>
</evidence>
<dbReference type="InterPro" id="IPR036388">
    <property type="entry name" value="WH-like_DNA-bd_sf"/>
</dbReference>
<dbReference type="GO" id="GO:0005829">
    <property type="term" value="C:cytosol"/>
    <property type="evidence" value="ECO:0007669"/>
    <property type="project" value="TreeGrafter"/>
</dbReference>
<reference evidence="3 4" key="1">
    <citation type="submission" date="2015-11" db="EMBL/GenBank/DDBJ databases">
        <authorList>
            <person name="Varghese N."/>
        </authorList>
    </citation>
    <scope>NUCLEOTIDE SEQUENCE [LARGE SCALE GENOMIC DNA]</scope>
    <source>
        <strain evidence="2 3">JGI-24</strain>
        <strain evidence="1 4">JGI-25</strain>
    </source>
</reference>
<dbReference type="NCBIfam" id="TIGR00738">
    <property type="entry name" value="rrf2_super"/>
    <property type="match status" value="1"/>
</dbReference>
<dbReference type="RefSeq" id="WP_081040969.1">
    <property type="nucleotide sequence ID" value="NZ_CZVU01000027.1"/>
</dbReference>
<dbReference type="InterPro" id="IPR036390">
    <property type="entry name" value="WH_DNA-bd_sf"/>
</dbReference>
<accession>A0A656D5M9</accession>
<evidence type="ECO:0000313" key="4">
    <source>
        <dbReference type="Proteomes" id="UP000243105"/>
    </source>
</evidence>
<dbReference type="Proteomes" id="UP000243065">
    <property type="component" value="Unassembled WGS sequence"/>
</dbReference>